<geneLocation type="plasmid" evidence="3">
    <name>pmppla107</name>
</geneLocation>
<organism evidence="2 3">
    <name type="scientific">Pseudomonas amygdali pv. lachrymans str. M301315</name>
    <dbReference type="NCBI Taxonomy" id="629260"/>
    <lineage>
        <taxon>Bacteria</taxon>
        <taxon>Pseudomonadati</taxon>
        <taxon>Pseudomonadota</taxon>
        <taxon>Gammaproteobacteria</taxon>
        <taxon>Pseudomonadales</taxon>
        <taxon>Pseudomonadaceae</taxon>
        <taxon>Pseudomonas</taxon>
        <taxon>Pseudomonas amygdali</taxon>
    </lineage>
</organism>
<gene>
    <name evidence="2" type="ORF">PLA107_030390</name>
</gene>
<proteinExistence type="predicted"/>
<feature type="transmembrane region" description="Helical" evidence="1">
    <location>
        <begin position="47"/>
        <end position="67"/>
    </location>
</feature>
<evidence type="ECO:0000313" key="2">
    <source>
        <dbReference type="EMBL" id="AXH59538.1"/>
    </source>
</evidence>
<keyword evidence="1" id="KW-1133">Transmembrane helix</keyword>
<feature type="transmembrane region" description="Helical" evidence="1">
    <location>
        <begin position="20"/>
        <end position="41"/>
    </location>
</feature>
<dbReference type="EMBL" id="CP031226">
    <property type="protein sequence ID" value="AXH59538.1"/>
    <property type="molecule type" value="Genomic_DNA"/>
</dbReference>
<reference evidence="2 3" key="1">
    <citation type="journal article" date="2011" name="PLoS Pathog.">
        <title>Dynamic evolution of pathogenicity revealed by sequencing and comparative genomics of 19 Pseudomonas syringae isolates.</title>
        <authorList>
            <person name="Baltrus D.A."/>
            <person name="Nishimura M.T."/>
            <person name="Romanchuk A."/>
            <person name="Chang J.H."/>
            <person name="Mukhtar M.S."/>
            <person name="Cherkis K."/>
            <person name="Roach J."/>
            <person name="Grant S.R."/>
            <person name="Jones C.D."/>
            <person name="Dangl J.L."/>
        </authorList>
    </citation>
    <scope>NUCLEOTIDE SEQUENCE [LARGE SCALE GENOMIC DNA]</scope>
    <source>
        <strain evidence="2 3">M301315</strain>
    </source>
</reference>
<protein>
    <submittedName>
        <fullName evidence="2">Uncharacterized protein</fullName>
    </submittedName>
</protein>
<name>A0AAD0M495_PSEAV</name>
<keyword evidence="1" id="KW-0812">Transmembrane</keyword>
<dbReference type="Proteomes" id="UP000006426">
    <property type="component" value="Plasmid pmppla107"/>
</dbReference>
<dbReference type="RefSeq" id="WP_005742257.1">
    <property type="nucleotide sequence ID" value="NZ_CP031226.1"/>
</dbReference>
<evidence type="ECO:0000313" key="3">
    <source>
        <dbReference type="Proteomes" id="UP000006426"/>
    </source>
</evidence>
<dbReference type="AlphaFoldDB" id="A0AAD0M495"/>
<keyword evidence="2" id="KW-0614">Plasmid</keyword>
<keyword evidence="1" id="KW-0472">Membrane</keyword>
<evidence type="ECO:0000256" key="1">
    <source>
        <dbReference type="SAM" id="Phobius"/>
    </source>
</evidence>
<dbReference type="GeneID" id="39473763"/>
<sequence length="83" mass="8777">MKPYVERPHFGRLGRMVGLLLNTLASVFALLVLLSGVGSLISDRSESTVICLGLGASLLILCLLGFTGPLQACATNKASHTHR</sequence>
<accession>A0AAD0M495</accession>